<dbReference type="RefSeq" id="WP_230754071.1">
    <property type="nucleotide sequence ID" value="NZ_JAINWA010000001.1"/>
</dbReference>
<keyword evidence="4" id="KW-0548">Nucleotidyltransferase</keyword>
<protein>
    <recommendedName>
        <fullName evidence="1">diguanylate cyclase</fullName>
        <ecNumber evidence="1">2.7.7.65</ecNumber>
    </recommendedName>
</protein>
<keyword evidence="4" id="KW-0808">Transferase</keyword>
<dbReference type="InterPro" id="IPR043128">
    <property type="entry name" value="Rev_trsase/Diguanyl_cyclase"/>
</dbReference>
<dbReference type="GO" id="GO:0043709">
    <property type="term" value="P:cell adhesion involved in single-species biofilm formation"/>
    <property type="evidence" value="ECO:0007669"/>
    <property type="project" value="TreeGrafter"/>
</dbReference>
<feature type="domain" description="GGDEF" evidence="3">
    <location>
        <begin position="138"/>
        <end position="268"/>
    </location>
</feature>
<feature type="region of interest" description="Disordered" evidence="2">
    <location>
        <begin position="1"/>
        <end position="26"/>
    </location>
</feature>
<dbReference type="Gene3D" id="3.30.70.270">
    <property type="match status" value="1"/>
</dbReference>
<dbReference type="InterPro" id="IPR029787">
    <property type="entry name" value="Nucleotide_cyclase"/>
</dbReference>
<dbReference type="EC" id="2.7.7.65" evidence="1"/>
<dbReference type="PANTHER" id="PTHR45138">
    <property type="entry name" value="REGULATORY COMPONENTS OF SENSORY TRANSDUCTION SYSTEM"/>
    <property type="match status" value="1"/>
</dbReference>
<organism evidence="4 5">
    <name type="scientific">Teretinema zuelzerae</name>
    <dbReference type="NCBI Taxonomy" id="156"/>
    <lineage>
        <taxon>Bacteria</taxon>
        <taxon>Pseudomonadati</taxon>
        <taxon>Spirochaetota</taxon>
        <taxon>Spirochaetia</taxon>
        <taxon>Spirochaetales</taxon>
        <taxon>Treponemataceae</taxon>
        <taxon>Teretinema</taxon>
    </lineage>
</organism>
<comment type="caution">
    <text evidence="4">The sequence shown here is derived from an EMBL/GenBank/DDBJ whole genome shotgun (WGS) entry which is preliminary data.</text>
</comment>
<dbReference type="InterPro" id="IPR050469">
    <property type="entry name" value="Diguanylate_Cyclase"/>
</dbReference>
<dbReference type="SUPFAM" id="SSF55073">
    <property type="entry name" value="Nucleotide cyclase"/>
    <property type="match status" value="1"/>
</dbReference>
<dbReference type="SUPFAM" id="SSF141371">
    <property type="entry name" value="PilZ domain-like"/>
    <property type="match status" value="1"/>
</dbReference>
<dbReference type="GO" id="GO:0052621">
    <property type="term" value="F:diguanylate cyclase activity"/>
    <property type="evidence" value="ECO:0007669"/>
    <property type="project" value="UniProtKB-EC"/>
</dbReference>
<name>A0AAE3EGL1_9SPIR</name>
<evidence type="ECO:0000256" key="1">
    <source>
        <dbReference type="ARBA" id="ARBA00012528"/>
    </source>
</evidence>
<dbReference type="SMART" id="SM00267">
    <property type="entry name" value="GGDEF"/>
    <property type="match status" value="1"/>
</dbReference>
<dbReference type="PANTHER" id="PTHR45138:SF6">
    <property type="entry name" value="DIGUANYLATE CYCLASE DGCN"/>
    <property type="match status" value="1"/>
</dbReference>
<evidence type="ECO:0000256" key="2">
    <source>
        <dbReference type="SAM" id="MobiDB-lite"/>
    </source>
</evidence>
<evidence type="ECO:0000259" key="3">
    <source>
        <dbReference type="PROSITE" id="PS50887"/>
    </source>
</evidence>
<dbReference type="Pfam" id="PF00990">
    <property type="entry name" value="GGDEF"/>
    <property type="match status" value="1"/>
</dbReference>
<dbReference type="PROSITE" id="PS50887">
    <property type="entry name" value="GGDEF"/>
    <property type="match status" value="1"/>
</dbReference>
<dbReference type="CDD" id="cd01949">
    <property type="entry name" value="GGDEF"/>
    <property type="match status" value="1"/>
</dbReference>
<gene>
    <name evidence="4" type="ORF">K7J14_05410</name>
</gene>
<dbReference type="InterPro" id="IPR000160">
    <property type="entry name" value="GGDEF_dom"/>
</dbReference>
<accession>A0AAE3EGL1</accession>
<dbReference type="GO" id="GO:1902201">
    <property type="term" value="P:negative regulation of bacterial-type flagellum-dependent cell motility"/>
    <property type="evidence" value="ECO:0007669"/>
    <property type="project" value="TreeGrafter"/>
</dbReference>
<dbReference type="FunFam" id="3.30.70.270:FF:000001">
    <property type="entry name" value="Diguanylate cyclase domain protein"/>
    <property type="match status" value="1"/>
</dbReference>
<dbReference type="Proteomes" id="UP001198163">
    <property type="component" value="Unassembled WGS sequence"/>
</dbReference>
<dbReference type="GO" id="GO:0005886">
    <property type="term" value="C:plasma membrane"/>
    <property type="evidence" value="ECO:0007669"/>
    <property type="project" value="TreeGrafter"/>
</dbReference>
<proteinExistence type="predicted"/>
<dbReference type="NCBIfam" id="TIGR00254">
    <property type="entry name" value="GGDEF"/>
    <property type="match status" value="1"/>
</dbReference>
<reference evidence="4" key="1">
    <citation type="submission" date="2021-08" db="EMBL/GenBank/DDBJ databases">
        <title>Comparative analyses of Brucepasteria parasyntrophica and Teretinema zuelzerae.</title>
        <authorList>
            <person name="Song Y."/>
            <person name="Brune A."/>
        </authorList>
    </citation>
    <scope>NUCLEOTIDE SEQUENCE</scope>
    <source>
        <strain evidence="4">DSM 1903</strain>
    </source>
</reference>
<dbReference type="AlphaFoldDB" id="A0AAE3EGL1"/>
<evidence type="ECO:0000313" key="4">
    <source>
        <dbReference type="EMBL" id="MCD1654136.1"/>
    </source>
</evidence>
<sequence length="379" mass="42412">MKQVKSGAPASVPSARGNEPGGKDFPRIPEGSSCARFLEQFIHLDFSEDEAGRHWEGILDNAQSLETSLGRPVGIHTAIVDYFTDKTQLLNSPLIVEINVFRQTERLAMVDPLTGLLNRRYMDVILRKELTRCERYGKEFSIALLDIDNFKTINDTKGHQFGDEVLRNLADLIRDSVREEDMVCRYGGEEFLIILPETDSEGAVILANRIRNALKADVFFQLHAITFSAGTASWPLSAQTLENLILAADTSLYQAKFSGKDRIVSAGAERRKFGRYQVSWDVKLYPENGPDPLEGIVAHNVSLGGIQFECPVRLPVDAEIQLVLTNPDEDNREVPATGVITWVKKKRGSYRYGIRFTSIPSALHESFHFQLADAAQKVM</sequence>
<keyword evidence="5" id="KW-1185">Reference proteome</keyword>
<dbReference type="EMBL" id="JAINWA010000001">
    <property type="protein sequence ID" value="MCD1654136.1"/>
    <property type="molecule type" value="Genomic_DNA"/>
</dbReference>
<dbReference type="GO" id="GO:0035438">
    <property type="term" value="F:cyclic-di-GMP binding"/>
    <property type="evidence" value="ECO:0007669"/>
    <property type="project" value="InterPro"/>
</dbReference>
<dbReference type="InterPro" id="IPR009875">
    <property type="entry name" value="PilZ_domain"/>
</dbReference>
<evidence type="ECO:0000313" key="5">
    <source>
        <dbReference type="Proteomes" id="UP001198163"/>
    </source>
</evidence>
<dbReference type="Gene3D" id="2.40.10.220">
    <property type="entry name" value="predicted glycosyltransferase like domains"/>
    <property type="match status" value="1"/>
</dbReference>
<dbReference type="Pfam" id="PF07238">
    <property type="entry name" value="PilZ"/>
    <property type="match status" value="1"/>
</dbReference>